<gene>
    <name evidence="6" type="primary">LOC116219112</name>
</gene>
<dbReference type="AlphaFoldDB" id="A0A6P8F110"/>
<dbReference type="OrthoDB" id="5975154at2759"/>
<keyword evidence="5" id="KW-1185">Reference proteome</keyword>
<accession>A0A6P8F110</accession>
<keyword evidence="3" id="KW-1133">Transmembrane helix</keyword>
<comment type="subcellular location">
    <subcellularLocation>
        <location evidence="1">Membrane</location>
        <topology evidence="1">Multi-pass membrane protein</topology>
    </subcellularLocation>
</comment>
<dbReference type="PROSITE" id="PS00236">
    <property type="entry name" value="NEUROTR_ION_CHANNEL"/>
    <property type="match status" value="1"/>
</dbReference>
<proteinExistence type="predicted"/>
<dbReference type="PANTHER" id="PTHR18945">
    <property type="entry name" value="NEUROTRANSMITTER GATED ION CHANNEL"/>
    <property type="match status" value="1"/>
</dbReference>
<organism evidence="5 6">
    <name type="scientific">Clupea harengus</name>
    <name type="common">Atlantic herring</name>
    <dbReference type="NCBI Taxonomy" id="7950"/>
    <lineage>
        <taxon>Eukaryota</taxon>
        <taxon>Metazoa</taxon>
        <taxon>Chordata</taxon>
        <taxon>Craniata</taxon>
        <taxon>Vertebrata</taxon>
        <taxon>Euteleostomi</taxon>
        <taxon>Actinopterygii</taxon>
        <taxon>Neopterygii</taxon>
        <taxon>Teleostei</taxon>
        <taxon>Clupei</taxon>
        <taxon>Clupeiformes</taxon>
        <taxon>Clupeoidei</taxon>
        <taxon>Clupeidae</taxon>
        <taxon>Clupea</taxon>
    </lineage>
</organism>
<feature type="domain" description="Neurotransmitter-gated ion-channel ligand-binding" evidence="4">
    <location>
        <begin position="1"/>
        <end position="145"/>
    </location>
</feature>
<dbReference type="Proteomes" id="UP000515152">
    <property type="component" value="Chromosome 24"/>
</dbReference>
<sequence length="211" mass="23985">MRWDPAQFGGVQQVTVPSGRLWKPDVILYEIAGLEDYDRSTQVSITHEGWVEQWQPRLLESSCPLNLFHFPLDTHTCNLTFMSQAHTVGEVDLYWGPGIRSGQGDVSFSRGEWELTSLSVPTNPQQQSLCNRPSVRVQVTVRRRPLLYVVMLLLPTSVLMLLDLLSLLIPAYLKQRLSVTVTIFTGHFIFLITIFTLFPPFTIKLPLIGEC</sequence>
<dbReference type="InterPro" id="IPR006201">
    <property type="entry name" value="Neur_channel"/>
</dbReference>
<dbReference type="RefSeq" id="XP_031417926.2">
    <property type="nucleotide sequence ID" value="XM_031562066.2"/>
</dbReference>
<protein>
    <submittedName>
        <fullName evidence="6">5-hydroxytryptamine receptor 3A-like</fullName>
    </submittedName>
</protein>
<dbReference type="GO" id="GO:0004888">
    <property type="term" value="F:transmembrane signaling receptor activity"/>
    <property type="evidence" value="ECO:0007669"/>
    <property type="project" value="InterPro"/>
</dbReference>
<dbReference type="GeneID" id="116219112"/>
<dbReference type="GO" id="GO:0005230">
    <property type="term" value="F:extracellular ligand-gated monoatomic ion channel activity"/>
    <property type="evidence" value="ECO:0007669"/>
    <property type="project" value="InterPro"/>
</dbReference>
<evidence type="ECO:0000256" key="3">
    <source>
        <dbReference type="SAM" id="Phobius"/>
    </source>
</evidence>
<name>A0A6P8F110_CLUHA</name>
<evidence type="ECO:0000313" key="6">
    <source>
        <dbReference type="RefSeq" id="XP_031417926.2"/>
    </source>
</evidence>
<dbReference type="InterPro" id="IPR018000">
    <property type="entry name" value="Neurotransmitter_ion_chnl_CS"/>
</dbReference>
<reference evidence="6" key="1">
    <citation type="submission" date="2025-08" db="UniProtKB">
        <authorList>
            <consortium name="RefSeq"/>
        </authorList>
    </citation>
    <scope>IDENTIFICATION</scope>
</reference>
<evidence type="ECO:0000256" key="2">
    <source>
        <dbReference type="ARBA" id="ARBA00023136"/>
    </source>
</evidence>
<keyword evidence="2 3" id="KW-0472">Membrane</keyword>
<dbReference type="KEGG" id="char:116219112"/>
<feature type="transmembrane region" description="Helical" evidence="3">
    <location>
        <begin position="146"/>
        <end position="173"/>
    </location>
</feature>
<dbReference type="Pfam" id="PF02931">
    <property type="entry name" value="Neur_chan_LBD"/>
    <property type="match status" value="1"/>
</dbReference>
<feature type="transmembrane region" description="Helical" evidence="3">
    <location>
        <begin position="179"/>
        <end position="198"/>
    </location>
</feature>
<evidence type="ECO:0000259" key="4">
    <source>
        <dbReference type="Pfam" id="PF02931"/>
    </source>
</evidence>
<keyword evidence="3" id="KW-0812">Transmembrane</keyword>
<dbReference type="InterPro" id="IPR006202">
    <property type="entry name" value="Neur_chan_lig-bd"/>
</dbReference>
<evidence type="ECO:0000256" key="1">
    <source>
        <dbReference type="ARBA" id="ARBA00004141"/>
    </source>
</evidence>
<evidence type="ECO:0000313" key="5">
    <source>
        <dbReference type="Proteomes" id="UP000515152"/>
    </source>
</evidence>
<dbReference type="GO" id="GO:0016020">
    <property type="term" value="C:membrane"/>
    <property type="evidence" value="ECO:0007669"/>
    <property type="project" value="UniProtKB-SubCell"/>
</dbReference>